<evidence type="ECO:0000313" key="3">
    <source>
        <dbReference type="EMBL" id="GMI35558.1"/>
    </source>
</evidence>
<dbReference type="PROSITE" id="PS50222">
    <property type="entry name" value="EF_HAND_2"/>
    <property type="match status" value="1"/>
</dbReference>
<proteinExistence type="predicted"/>
<dbReference type="Gene3D" id="1.10.238.10">
    <property type="entry name" value="EF-hand"/>
    <property type="match status" value="1"/>
</dbReference>
<gene>
    <name evidence="3" type="ORF">TeGR_g2147</name>
</gene>
<accession>A0ABQ6MXC1</accession>
<reference evidence="3 4" key="1">
    <citation type="journal article" date="2023" name="Commun. Biol.">
        <title>Genome analysis of Parmales, the sister group of diatoms, reveals the evolutionary specialization of diatoms from phago-mixotrophs to photoautotrophs.</title>
        <authorList>
            <person name="Ban H."/>
            <person name="Sato S."/>
            <person name="Yoshikawa S."/>
            <person name="Yamada K."/>
            <person name="Nakamura Y."/>
            <person name="Ichinomiya M."/>
            <person name="Sato N."/>
            <person name="Blanc-Mathieu R."/>
            <person name="Endo H."/>
            <person name="Kuwata A."/>
            <person name="Ogata H."/>
        </authorList>
    </citation>
    <scope>NUCLEOTIDE SEQUENCE [LARGE SCALE GENOMIC DNA]</scope>
</reference>
<organism evidence="3 4">
    <name type="scientific">Tetraparma gracilis</name>
    <dbReference type="NCBI Taxonomy" id="2962635"/>
    <lineage>
        <taxon>Eukaryota</taxon>
        <taxon>Sar</taxon>
        <taxon>Stramenopiles</taxon>
        <taxon>Ochrophyta</taxon>
        <taxon>Bolidophyceae</taxon>
        <taxon>Parmales</taxon>
        <taxon>Triparmaceae</taxon>
        <taxon>Tetraparma</taxon>
    </lineage>
</organism>
<sequence>MDPAIEESITRSVLGKTKLNGEEIEVMKEMFKFYDTDNDGHLTREQASSLFAELGYTGDHWSQKRVPMEAFLLKCGAEKKCMLEDSEDTLEANSLHIFNIMDQPRTGTVNKYKLKSILSEIEMDITDDRIERIAELIASSDEPEFTEYDLHDYIRNNLRMSQGMQNARDEEAEGSLAGSVSLG</sequence>
<name>A0ABQ6MXC1_9STRA</name>
<dbReference type="InterPro" id="IPR002048">
    <property type="entry name" value="EF_hand_dom"/>
</dbReference>
<feature type="domain" description="EF-hand" evidence="2">
    <location>
        <begin position="22"/>
        <end position="57"/>
    </location>
</feature>
<comment type="caution">
    <text evidence="3">The sequence shown here is derived from an EMBL/GenBank/DDBJ whole genome shotgun (WGS) entry which is preliminary data.</text>
</comment>
<keyword evidence="4" id="KW-1185">Reference proteome</keyword>
<dbReference type="EMBL" id="BRYB01003376">
    <property type="protein sequence ID" value="GMI35558.1"/>
    <property type="molecule type" value="Genomic_DNA"/>
</dbReference>
<protein>
    <recommendedName>
        <fullName evidence="2">EF-hand domain-containing protein</fullName>
    </recommendedName>
</protein>
<dbReference type="Proteomes" id="UP001165060">
    <property type="component" value="Unassembled WGS sequence"/>
</dbReference>
<feature type="region of interest" description="Disordered" evidence="1">
    <location>
        <begin position="164"/>
        <end position="183"/>
    </location>
</feature>
<evidence type="ECO:0000259" key="2">
    <source>
        <dbReference type="PROSITE" id="PS50222"/>
    </source>
</evidence>
<evidence type="ECO:0000313" key="4">
    <source>
        <dbReference type="Proteomes" id="UP001165060"/>
    </source>
</evidence>
<evidence type="ECO:0000256" key="1">
    <source>
        <dbReference type="SAM" id="MobiDB-lite"/>
    </source>
</evidence>
<dbReference type="SUPFAM" id="SSF47473">
    <property type="entry name" value="EF-hand"/>
    <property type="match status" value="1"/>
</dbReference>
<dbReference type="Pfam" id="PF13405">
    <property type="entry name" value="EF-hand_6"/>
    <property type="match status" value="1"/>
</dbReference>
<dbReference type="InterPro" id="IPR011992">
    <property type="entry name" value="EF-hand-dom_pair"/>
</dbReference>